<dbReference type="AlphaFoldDB" id="A0A5M5RVC3"/>
<organism evidence="1 2">
    <name type="scientific">Bacteroides fragilis</name>
    <dbReference type="NCBI Taxonomy" id="817"/>
    <lineage>
        <taxon>Bacteria</taxon>
        <taxon>Pseudomonadati</taxon>
        <taxon>Bacteroidota</taxon>
        <taxon>Bacteroidia</taxon>
        <taxon>Bacteroidales</taxon>
        <taxon>Bacteroidaceae</taxon>
        <taxon>Bacteroides</taxon>
    </lineage>
</organism>
<proteinExistence type="predicted"/>
<protein>
    <submittedName>
        <fullName evidence="1">Uncharacterized protein</fullName>
    </submittedName>
</protein>
<name>A0A5M5RVC3_BACFG</name>
<accession>A0A5M5RVC3</accession>
<reference evidence="1 2" key="1">
    <citation type="journal article" date="2019" name="Nat. Med.">
        <title>A library of human gut bacterial isolates paired with longitudinal multiomics data enables mechanistic microbiome research.</title>
        <authorList>
            <person name="Poyet M."/>
            <person name="Groussin M."/>
            <person name="Gibbons S.M."/>
            <person name="Avila-Pacheco J."/>
            <person name="Jiang X."/>
            <person name="Kearney S.M."/>
            <person name="Perrotta A.R."/>
            <person name="Berdy B."/>
            <person name="Zhao S."/>
            <person name="Lieberman T.D."/>
            <person name="Swanson P.K."/>
            <person name="Smith M."/>
            <person name="Roesemann S."/>
            <person name="Alexander J.E."/>
            <person name="Rich S.A."/>
            <person name="Livny J."/>
            <person name="Vlamakis H."/>
            <person name="Clish C."/>
            <person name="Bullock K."/>
            <person name="Deik A."/>
            <person name="Scott J."/>
            <person name="Pierce K.A."/>
            <person name="Xavier R.J."/>
            <person name="Alm E.J."/>
        </authorList>
    </citation>
    <scope>NUCLEOTIDE SEQUENCE [LARGE SCALE GENOMIC DNA]</scope>
    <source>
        <strain evidence="1 2">BIOML-A46</strain>
    </source>
</reference>
<dbReference type="Proteomes" id="UP000460666">
    <property type="component" value="Unassembled WGS sequence"/>
</dbReference>
<evidence type="ECO:0000313" key="2">
    <source>
        <dbReference type="Proteomes" id="UP000460666"/>
    </source>
</evidence>
<comment type="caution">
    <text evidence="1">The sequence shown here is derived from an EMBL/GenBank/DDBJ whole genome shotgun (WGS) entry which is preliminary data.</text>
</comment>
<dbReference type="EMBL" id="VWCJ01000001">
    <property type="protein sequence ID" value="KAA5001829.1"/>
    <property type="molecule type" value="Genomic_DNA"/>
</dbReference>
<gene>
    <name evidence="1" type="ORF">F2Z89_00540</name>
</gene>
<evidence type="ECO:0000313" key="1">
    <source>
        <dbReference type="EMBL" id="KAA5001829.1"/>
    </source>
</evidence>
<sequence>MSIIRSEIRIDCRNFAKCGVKSLSHCRRYRGEDAGCRECTLIHRKPRNHMYDSSGSEMKMCTRCGNYFYLNRFYDRFVNRNGKIYHSLSSWCRMCLSEVNNKRNSKNKKQWVFQ</sequence>